<feature type="non-terminal residue" evidence="2">
    <location>
        <position position="1"/>
    </location>
</feature>
<dbReference type="AlphaFoldDB" id="A0AAV2HVD2"/>
<sequence>NFTDGNELLAFQPGLTPSEREALLMLFQNFVRACLRFNVPFLIYGGTLLGSLRHHDIIPWDDDIDVIANSSDRARLRHALRSVPGDFGLNSPRGQRWKFYWTKPKTIPHKPFRWPYIDIFFFLENATHIFDESFDYRATFSFPKQLTFPLCLRPFAGALLPAPRDSDAVVKRNYSPSLCTSLSYSHKLESHTLQKLRATLPCKRLHGLYPFVRRELKDGLIHERLSFRDQVLRTFVVTESC</sequence>
<dbReference type="EMBL" id="CAXITT010000220">
    <property type="protein sequence ID" value="CAL1536063.1"/>
    <property type="molecule type" value="Genomic_DNA"/>
</dbReference>
<dbReference type="Pfam" id="PF04991">
    <property type="entry name" value="LicD"/>
    <property type="match status" value="1"/>
</dbReference>
<organism evidence="2 3">
    <name type="scientific">Lymnaea stagnalis</name>
    <name type="common">Great pond snail</name>
    <name type="synonym">Helix stagnalis</name>
    <dbReference type="NCBI Taxonomy" id="6523"/>
    <lineage>
        <taxon>Eukaryota</taxon>
        <taxon>Metazoa</taxon>
        <taxon>Spiralia</taxon>
        <taxon>Lophotrochozoa</taxon>
        <taxon>Mollusca</taxon>
        <taxon>Gastropoda</taxon>
        <taxon>Heterobranchia</taxon>
        <taxon>Euthyneura</taxon>
        <taxon>Panpulmonata</taxon>
        <taxon>Hygrophila</taxon>
        <taxon>Lymnaeoidea</taxon>
        <taxon>Lymnaeidae</taxon>
        <taxon>Lymnaea</taxon>
    </lineage>
</organism>
<accession>A0AAV2HVD2</accession>
<proteinExistence type="predicted"/>
<dbReference type="Proteomes" id="UP001497497">
    <property type="component" value="Unassembled WGS sequence"/>
</dbReference>
<protein>
    <recommendedName>
        <fullName evidence="1">LicD/FKTN/FKRP nucleotidyltransferase domain-containing protein</fullName>
    </recommendedName>
</protein>
<dbReference type="PANTHER" id="PTHR13627">
    <property type="entry name" value="FUKUTIN RELATED PROTEIN"/>
    <property type="match status" value="1"/>
</dbReference>
<dbReference type="InterPro" id="IPR052613">
    <property type="entry name" value="LicD_transferase"/>
</dbReference>
<comment type="caution">
    <text evidence="2">The sequence shown here is derived from an EMBL/GenBank/DDBJ whole genome shotgun (WGS) entry which is preliminary data.</text>
</comment>
<name>A0AAV2HVD2_LYMST</name>
<dbReference type="InterPro" id="IPR007074">
    <property type="entry name" value="LicD/FKTN/FKRP_NTP_transf"/>
</dbReference>
<evidence type="ECO:0000313" key="2">
    <source>
        <dbReference type="EMBL" id="CAL1536063.1"/>
    </source>
</evidence>
<gene>
    <name evidence="2" type="ORF">GSLYS_00009976001</name>
</gene>
<dbReference type="PANTHER" id="PTHR13627:SF31">
    <property type="entry name" value="RIBITOL 5-PHOSPHATE TRANSFERASE FKRP"/>
    <property type="match status" value="1"/>
</dbReference>
<evidence type="ECO:0000259" key="1">
    <source>
        <dbReference type="Pfam" id="PF04991"/>
    </source>
</evidence>
<dbReference type="GO" id="GO:0009100">
    <property type="term" value="P:glycoprotein metabolic process"/>
    <property type="evidence" value="ECO:0007669"/>
    <property type="project" value="UniProtKB-ARBA"/>
</dbReference>
<reference evidence="2 3" key="1">
    <citation type="submission" date="2024-04" db="EMBL/GenBank/DDBJ databases">
        <authorList>
            <consortium name="Genoscope - CEA"/>
            <person name="William W."/>
        </authorList>
    </citation>
    <scope>NUCLEOTIDE SEQUENCE [LARGE SCALE GENOMIC DNA]</scope>
</reference>
<keyword evidence="3" id="KW-1185">Reference proteome</keyword>
<feature type="domain" description="LicD/FKTN/FKRP nucleotidyltransferase" evidence="1">
    <location>
        <begin position="38"/>
        <end position="80"/>
    </location>
</feature>
<feature type="non-terminal residue" evidence="2">
    <location>
        <position position="241"/>
    </location>
</feature>
<evidence type="ECO:0000313" key="3">
    <source>
        <dbReference type="Proteomes" id="UP001497497"/>
    </source>
</evidence>